<evidence type="ECO:0000256" key="1">
    <source>
        <dbReference type="ARBA" id="ARBA00013134"/>
    </source>
</evidence>
<keyword evidence="2" id="KW-0346">Stress response</keyword>
<dbReference type="InParanoid" id="A0A1V8TSD6"/>
<dbReference type="EC" id="4.2.1.130" evidence="1"/>
<dbReference type="AlphaFoldDB" id="A0A1V8TSD6"/>
<organism evidence="6 7">
    <name type="scientific">Cryoendolithus antarcticus</name>
    <dbReference type="NCBI Taxonomy" id="1507870"/>
    <lineage>
        <taxon>Eukaryota</taxon>
        <taxon>Fungi</taxon>
        <taxon>Dikarya</taxon>
        <taxon>Ascomycota</taxon>
        <taxon>Pezizomycotina</taxon>
        <taxon>Dothideomycetes</taxon>
        <taxon>Dothideomycetidae</taxon>
        <taxon>Cladosporiales</taxon>
        <taxon>Cladosporiaceae</taxon>
        <taxon>Cryoendolithus</taxon>
    </lineage>
</organism>
<dbReference type="GO" id="GO:0005737">
    <property type="term" value="C:cytoplasm"/>
    <property type="evidence" value="ECO:0007669"/>
    <property type="project" value="TreeGrafter"/>
</dbReference>
<dbReference type="SUPFAM" id="SSF52317">
    <property type="entry name" value="Class I glutamine amidotransferase-like"/>
    <property type="match status" value="1"/>
</dbReference>
<dbReference type="Gene3D" id="3.40.50.880">
    <property type="match status" value="1"/>
</dbReference>
<name>A0A1V8TSD6_9PEZI</name>
<evidence type="ECO:0000256" key="5">
    <source>
        <dbReference type="ARBA" id="ARBA00048082"/>
    </source>
</evidence>
<gene>
    <name evidence="6" type="ORF">B0A48_01134</name>
</gene>
<dbReference type="InterPro" id="IPR050325">
    <property type="entry name" value="Prot/Nucl_acid_deglycase"/>
</dbReference>
<dbReference type="GO" id="GO:0019172">
    <property type="term" value="F:glyoxalase III activity"/>
    <property type="evidence" value="ECO:0007669"/>
    <property type="project" value="UniProtKB-EC"/>
</dbReference>
<comment type="similarity">
    <text evidence="4">Belongs to the peptidase C56 family. HSP31-like subfamily.</text>
</comment>
<reference evidence="7" key="1">
    <citation type="submission" date="2017-03" db="EMBL/GenBank/DDBJ databases">
        <title>Genomes of endolithic fungi from Antarctica.</title>
        <authorList>
            <person name="Coleine C."/>
            <person name="Masonjones S."/>
            <person name="Stajich J.E."/>
        </authorList>
    </citation>
    <scope>NUCLEOTIDE SEQUENCE [LARGE SCALE GENOMIC DNA]</scope>
    <source>
        <strain evidence="7">CCFEE 5527</strain>
    </source>
</reference>
<dbReference type="Proteomes" id="UP000192596">
    <property type="component" value="Unassembled WGS sequence"/>
</dbReference>
<sequence length="240" mass="25833">MSLPRRALIAVTSATAPLHHGKVSGLFISEALHPYNVFTAAGFEVIFTSEKGTYAVDWLSEQDDFLPADERKQWEDVNGEFRKQLDGMPKAATIKDGKDFGIFFASAGHAALIDYPTATNLQRIASDVYAAGGVVSAVCHGAALLPRAIDSATGKSIIAGKTVTGFTTEGEEVMGIDETLRKEWKVNYVDELVEAVGAKYVRPAGIWDDQYYVDGRIVSGVNPQSAKSTAEAAVRVFEGL</sequence>
<dbReference type="PANTHER" id="PTHR48094:SF11">
    <property type="entry name" value="GLUTATHIONE-INDEPENDENT GLYOXALASE HSP31-RELATED"/>
    <property type="match status" value="1"/>
</dbReference>
<dbReference type="STRING" id="1507870.A0A1V8TSD6"/>
<evidence type="ECO:0000256" key="4">
    <source>
        <dbReference type="ARBA" id="ARBA00038493"/>
    </source>
</evidence>
<accession>A0A1V8TSD6</accession>
<dbReference type="GO" id="GO:0019243">
    <property type="term" value="P:methylglyoxal catabolic process to D-lactate via S-lactoyl-glutathione"/>
    <property type="evidence" value="ECO:0007669"/>
    <property type="project" value="TreeGrafter"/>
</dbReference>
<dbReference type="InterPro" id="IPR029062">
    <property type="entry name" value="Class_I_gatase-like"/>
</dbReference>
<evidence type="ECO:0000256" key="2">
    <source>
        <dbReference type="ARBA" id="ARBA00023016"/>
    </source>
</evidence>
<dbReference type="OrthoDB" id="543156at2759"/>
<dbReference type="PANTHER" id="PTHR48094">
    <property type="entry name" value="PROTEIN/NUCLEIC ACID DEGLYCASE DJ-1-RELATED"/>
    <property type="match status" value="1"/>
</dbReference>
<keyword evidence="3" id="KW-0456">Lyase</keyword>
<evidence type="ECO:0000313" key="7">
    <source>
        <dbReference type="Proteomes" id="UP000192596"/>
    </source>
</evidence>
<keyword evidence="7" id="KW-1185">Reference proteome</keyword>
<proteinExistence type="inferred from homology"/>
<comment type="catalytic activity">
    <reaction evidence="5">
        <text>methylglyoxal + H2O = (R)-lactate + H(+)</text>
        <dbReference type="Rhea" id="RHEA:27754"/>
        <dbReference type="ChEBI" id="CHEBI:15377"/>
        <dbReference type="ChEBI" id="CHEBI:15378"/>
        <dbReference type="ChEBI" id="CHEBI:16004"/>
        <dbReference type="ChEBI" id="CHEBI:17158"/>
        <dbReference type="EC" id="4.2.1.130"/>
    </reaction>
</comment>
<comment type="caution">
    <text evidence="6">The sequence shown here is derived from an EMBL/GenBank/DDBJ whole genome shotgun (WGS) entry which is preliminary data.</text>
</comment>
<dbReference type="EMBL" id="NAJO01000002">
    <property type="protein sequence ID" value="OQO14258.1"/>
    <property type="molecule type" value="Genomic_DNA"/>
</dbReference>
<protein>
    <recommendedName>
        <fullName evidence="1">D-lactate dehydratase</fullName>
        <ecNumber evidence="1">4.2.1.130</ecNumber>
    </recommendedName>
</protein>
<dbReference type="FunCoup" id="A0A1V8TSD6">
    <property type="interactions" value="105"/>
</dbReference>
<evidence type="ECO:0000256" key="3">
    <source>
        <dbReference type="ARBA" id="ARBA00023239"/>
    </source>
</evidence>
<evidence type="ECO:0000313" key="6">
    <source>
        <dbReference type="EMBL" id="OQO14258.1"/>
    </source>
</evidence>